<protein>
    <submittedName>
        <fullName evidence="1">Uncharacterized protein</fullName>
    </submittedName>
</protein>
<reference evidence="1" key="2">
    <citation type="journal article" date="2020" name="Nat. Commun.">
        <title>Large-scale genome sequencing of mycorrhizal fungi provides insights into the early evolution of symbiotic traits.</title>
        <authorList>
            <person name="Miyauchi S."/>
            <person name="Kiss E."/>
            <person name="Kuo A."/>
            <person name="Drula E."/>
            <person name="Kohler A."/>
            <person name="Sanchez-Garcia M."/>
            <person name="Morin E."/>
            <person name="Andreopoulos B."/>
            <person name="Barry K.W."/>
            <person name="Bonito G."/>
            <person name="Buee M."/>
            <person name="Carver A."/>
            <person name="Chen C."/>
            <person name="Cichocki N."/>
            <person name="Clum A."/>
            <person name="Culley D."/>
            <person name="Crous P.W."/>
            <person name="Fauchery L."/>
            <person name="Girlanda M."/>
            <person name="Hayes R.D."/>
            <person name="Keri Z."/>
            <person name="LaButti K."/>
            <person name="Lipzen A."/>
            <person name="Lombard V."/>
            <person name="Magnuson J."/>
            <person name="Maillard F."/>
            <person name="Murat C."/>
            <person name="Nolan M."/>
            <person name="Ohm R.A."/>
            <person name="Pangilinan J."/>
            <person name="Pereira M.F."/>
            <person name="Perotto S."/>
            <person name="Peter M."/>
            <person name="Pfister S."/>
            <person name="Riley R."/>
            <person name="Sitrit Y."/>
            <person name="Stielow J.B."/>
            <person name="Szollosi G."/>
            <person name="Zifcakova L."/>
            <person name="Stursova M."/>
            <person name="Spatafora J.W."/>
            <person name="Tedersoo L."/>
            <person name="Vaario L.M."/>
            <person name="Yamada A."/>
            <person name="Yan M."/>
            <person name="Wang P."/>
            <person name="Xu J."/>
            <person name="Bruns T."/>
            <person name="Baldrian P."/>
            <person name="Vilgalys R."/>
            <person name="Dunand C."/>
            <person name="Henrissat B."/>
            <person name="Grigoriev I.V."/>
            <person name="Hibbett D."/>
            <person name="Nagy L.G."/>
            <person name="Martin F.M."/>
        </authorList>
    </citation>
    <scope>NUCLEOTIDE SEQUENCE</scope>
    <source>
        <strain evidence="1">BED1</strain>
    </source>
</reference>
<dbReference type="EMBL" id="WHUW01000182">
    <property type="protein sequence ID" value="KAF8419131.1"/>
    <property type="molecule type" value="Genomic_DNA"/>
</dbReference>
<name>A0AAD4G6L9_BOLED</name>
<dbReference type="Proteomes" id="UP001194468">
    <property type="component" value="Unassembled WGS sequence"/>
</dbReference>
<organism evidence="1 2">
    <name type="scientific">Boletus edulis BED1</name>
    <dbReference type="NCBI Taxonomy" id="1328754"/>
    <lineage>
        <taxon>Eukaryota</taxon>
        <taxon>Fungi</taxon>
        <taxon>Dikarya</taxon>
        <taxon>Basidiomycota</taxon>
        <taxon>Agaricomycotina</taxon>
        <taxon>Agaricomycetes</taxon>
        <taxon>Agaricomycetidae</taxon>
        <taxon>Boletales</taxon>
        <taxon>Boletineae</taxon>
        <taxon>Boletaceae</taxon>
        <taxon>Boletoideae</taxon>
        <taxon>Boletus</taxon>
    </lineage>
</organism>
<proteinExistence type="predicted"/>
<accession>A0AAD4G6L9</accession>
<reference evidence="1" key="1">
    <citation type="submission" date="2019-10" db="EMBL/GenBank/DDBJ databases">
        <authorList>
            <consortium name="DOE Joint Genome Institute"/>
            <person name="Kuo A."/>
            <person name="Miyauchi S."/>
            <person name="Kiss E."/>
            <person name="Drula E."/>
            <person name="Kohler A."/>
            <person name="Sanchez-Garcia M."/>
            <person name="Andreopoulos B."/>
            <person name="Barry K.W."/>
            <person name="Bonito G."/>
            <person name="Buee M."/>
            <person name="Carver A."/>
            <person name="Chen C."/>
            <person name="Cichocki N."/>
            <person name="Clum A."/>
            <person name="Culley D."/>
            <person name="Crous P.W."/>
            <person name="Fauchery L."/>
            <person name="Girlanda M."/>
            <person name="Hayes R."/>
            <person name="Keri Z."/>
            <person name="LaButti K."/>
            <person name="Lipzen A."/>
            <person name="Lombard V."/>
            <person name="Magnuson J."/>
            <person name="Maillard F."/>
            <person name="Morin E."/>
            <person name="Murat C."/>
            <person name="Nolan M."/>
            <person name="Ohm R."/>
            <person name="Pangilinan J."/>
            <person name="Pereira M."/>
            <person name="Perotto S."/>
            <person name="Peter M."/>
            <person name="Riley R."/>
            <person name="Sitrit Y."/>
            <person name="Stielow B."/>
            <person name="Szollosi G."/>
            <person name="Zifcakova L."/>
            <person name="Stursova M."/>
            <person name="Spatafora J.W."/>
            <person name="Tedersoo L."/>
            <person name="Vaario L.-M."/>
            <person name="Yamada A."/>
            <person name="Yan M."/>
            <person name="Wang P."/>
            <person name="Xu J."/>
            <person name="Bruns T."/>
            <person name="Baldrian P."/>
            <person name="Vilgalys R."/>
            <person name="Henrissat B."/>
            <person name="Grigoriev I.V."/>
            <person name="Hibbett D."/>
            <person name="Nagy L.G."/>
            <person name="Martin F.M."/>
        </authorList>
    </citation>
    <scope>NUCLEOTIDE SEQUENCE</scope>
    <source>
        <strain evidence="1">BED1</strain>
    </source>
</reference>
<evidence type="ECO:0000313" key="1">
    <source>
        <dbReference type="EMBL" id="KAF8419131.1"/>
    </source>
</evidence>
<sequence>MSVRPSLNSSPPSSRSIDLHPTLTLAFPSHQTVTTLMKTSLSPSDSIHITTALFYCEDGTIDQTPVLMYEDSWKELDDLKRPSTGTHSSHSTTLSASETVISSGFTRCDCDQERANSPFKMTISIGDVRLQRCYNFLWIP</sequence>
<comment type="caution">
    <text evidence="1">The sequence shown here is derived from an EMBL/GenBank/DDBJ whole genome shotgun (WGS) entry which is preliminary data.</text>
</comment>
<evidence type="ECO:0000313" key="2">
    <source>
        <dbReference type="Proteomes" id="UP001194468"/>
    </source>
</evidence>
<gene>
    <name evidence="1" type="ORF">L210DRAFT_1060834</name>
</gene>
<keyword evidence="2" id="KW-1185">Reference proteome</keyword>
<dbReference type="AlphaFoldDB" id="A0AAD4G6L9"/>